<keyword evidence="1" id="KW-1133">Transmembrane helix</keyword>
<name>A0A1X3G6T8_9BRAD</name>
<evidence type="ECO:0000313" key="2">
    <source>
        <dbReference type="EMBL" id="OSJ18932.1"/>
    </source>
</evidence>
<feature type="transmembrane region" description="Helical" evidence="1">
    <location>
        <begin position="175"/>
        <end position="195"/>
    </location>
</feature>
<dbReference type="AlphaFoldDB" id="A0A1X3G6T8"/>
<keyword evidence="1" id="KW-0812">Transmembrane</keyword>
<evidence type="ECO:0000313" key="3">
    <source>
        <dbReference type="Proteomes" id="UP000193553"/>
    </source>
</evidence>
<dbReference type="RefSeq" id="WP_085454878.1">
    <property type="nucleotide sequence ID" value="NZ_NAFD01000130.1"/>
</dbReference>
<accession>A0A1X3G6T8</accession>
<dbReference type="Proteomes" id="UP000193553">
    <property type="component" value="Unassembled WGS sequence"/>
</dbReference>
<reference evidence="2 3" key="1">
    <citation type="submission" date="2017-03" db="EMBL/GenBank/DDBJ databases">
        <title>Whole genome sequences of fourteen strains of Bradyrhizobium canariense and one strain of Bradyrhizobium japonicum isolated from Lupinus (Papilionoideae: Genisteae) species in Algeria.</title>
        <authorList>
            <person name="Crovadore J."/>
            <person name="Chekireb D."/>
            <person name="Brachmann A."/>
            <person name="Chablais R."/>
            <person name="Cochard B."/>
            <person name="Lefort F."/>
        </authorList>
    </citation>
    <scope>NUCLEOTIDE SEQUENCE [LARGE SCALE GENOMIC DNA]</scope>
    <source>
        <strain evidence="2 3">UBMA195</strain>
    </source>
</reference>
<protein>
    <submittedName>
        <fullName evidence="2">Uncharacterized protein</fullName>
    </submittedName>
</protein>
<gene>
    <name evidence="2" type="ORF">BSZ18_01375</name>
</gene>
<feature type="transmembrane region" description="Helical" evidence="1">
    <location>
        <begin position="266"/>
        <end position="284"/>
    </location>
</feature>
<organism evidence="2 3">
    <name type="scientific">Bradyrhizobium canariense</name>
    <dbReference type="NCBI Taxonomy" id="255045"/>
    <lineage>
        <taxon>Bacteria</taxon>
        <taxon>Pseudomonadati</taxon>
        <taxon>Pseudomonadota</taxon>
        <taxon>Alphaproteobacteria</taxon>
        <taxon>Hyphomicrobiales</taxon>
        <taxon>Nitrobacteraceae</taxon>
        <taxon>Bradyrhizobium</taxon>
    </lineage>
</organism>
<proteinExistence type="predicted"/>
<sequence length="297" mass="32701">MSWFLFGYISGWGSVYEFEVKNKLSEKEYLDSGAVSAITDSLRNQFRIAVYVSDTPVIFIQLKHTDDGLGFAWQYPYSAWPEIKRREGLAVISRTRSILTVYNSFIPIPGVKNVTIETPTGTISPFLKQIISFGAQRSGLEIDQSQLANIISALEQRLLYDAGLKVAYDQALGSAFWAGEVQFLTLVCFIFYILLKLIGVITKRLSELCGFTLEIMPYLGFYGTLLGMGSALQILGFADVSDNLRKAISLGPIGSQMGLAVETTKFALVLYLTGGLAGNLLDILSEKVRAKLARVGS</sequence>
<evidence type="ECO:0000256" key="1">
    <source>
        <dbReference type="SAM" id="Phobius"/>
    </source>
</evidence>
<comment type="caution">
    <text evidence="2">The sequence shown here is derived from an EMBL/GenBank/DDBJ whole genome shotgun (WGS) entry which is preliminary data.</text>
</comment>
<dbReference type="EMBL" id="NAFI01000121">
    <property type="protein sequence ID" value="OSJ18932.1"/>
    <property type="molecule type" value="Genomic_DNA"/>
</dbReference>
<feature type="non-terminal residue" evidence="2">
    <location>
        <position position="297"/>
    </location>
</feature>
<feature type="transmembrane region" description="Helical" evidence="1">
    <location>
        <begin position="215"/>
        <end position="235"/>
    </location>
</feature>
<keyword evidence="1" id="KW-0472">Membrane</keyword>